<evidence type="ECO:0000313" key="1">
    <source>
        <dbReference type="EMBL" id="AVP97455.1"/>
    </source>
</evidence>
<dbReference type="RefSeq" id="WP_106891379.1">
    <property type="nucleotide sequence ID" value="NZ_CP027860.1"/>
</dbReference>
<accession>A0A2P1PRK3</accession>
<evidence type="ECO:0000313" key="2">
    <source>
        <dbReference type="Proteomes" id="UP000241074"/>
    </source>
</evidence>
<dbReference type="EMBL" id="CP027860">
    <property type="protein sequence ID" value="AVP97455.1"/>
    <property type="molecule type" value="Genomic_DNA"/>
</dbReference>
<gene>
    <name evidence="1" type="ORF">C7S18_09705</name>
</gene>
<reference evidence="1 2" key="1">
    <citation type="submission" date="2018-03" db="EMBL/GenBank/DDBJ databases">
        <title>Ahniella affigens gen. nov., sp. nov., a gammaproteobacterium isolated from sandy soil near a stream.</title>
        <authorList>
            <person name="Ko Y."/>
            <person name="Kim J.-H."/>
        </authorList>
    </citation>
    <scope>NUCLEOTIDE SEQUENCE [LARGE SCALE GENOMIC DNA]</scope>
    <source>
        <strain evidence="1 2">D13</strain>
    </source>
</reference>
<sequence length="158" mass="18072">MTQTIPDDFDFIIGDWQVQHRRLDARLCGCGSWTEFTGTTSTRKTLGGFGNVEDNVLNLPEGSYRALAMRSYDAASRLWSIWWLDGRRPHHLDVPVVGAFADGVGTFFADDRLDGQAIRVRFTWYVERDGCPQWEQAFSADAGGTWETNWIMRFQRLS</sequence>
<dbReference type="AlphaFoldDB" id="A0A2P1PRK3"/>
<organism evidence="1 2">
    <name type="scientific">Ahniella affigens</name>
    <dbReference type="NCBI Taxonomy" id="2021234"/>
    <lineage>
        <taxon>Bacteria</taxon>
        <taxon>Pseudomonadati</taxon>
        <taxon>Pseudomonadota</taxon>
        <taxon>Gammaproteobacteria</taxon>
        <taxon>Lysobacterales</taxon>
        <taxon>Rhodanobacteraceae</taxon>
        <taxon>Ahniella</taxon>
    </lineage>
</organism>
<reference evidence="1 2" key="2">
    <citation type="submission" date="2018-03" db="EMBL/GenBank/DDBJ databases">
        <authorList>
            <person name="Keele B.F."/>
        </authorList>
    </citation>
    <scope>NUCLEOTIDE SEQUENCE [LARGE SCALE GENOMIC DNA]</scope>
    <source>
        <strain evidence="1 2">D13</strain>
    </source>
</reference>
<dbReference type="KEGG" id="xba:C7S18_09705"/>
<dbReference type="Proteomes" id="UP000241074">
    <property type="component" value="Chromosome"/>
</dbReference>
<proteinExistence type="predicted"/>
<dbReference type="OrthoDB" id="9814791at2"/>
<keyword evidence="2" id="KW-1185">Reference proteome</keyword>
<name>A0A2P1PRK3_9GAMM</name>
<protein>
    <submittedName>
        <fullName evidence="1">DUF1579 domain-containing protein</fullName>
    </submittedName>
</protein>